<reference evidence="11 12" key="1">
    <citation type="submission" date="2019-09" db="EMBL/GenBank/DDBJ databases">
        <title>Bird 10,000 Genomes (B10K) Project - Family phase.</title>
        <authorList>
            <person name="Zhang G."/>
        </authorList>
    </citation>
    <scope>NUCLEOTIDE SEQUENCE [LARGE SCALE GENOMIC DNA]</scope>
    <source>
        <strain evidence="11">OUT-0020</strain>
        <tissue evidence="11">Liver</tissue>
    </source>
</reference>
<evidence type="ECO:0000256" key="4">
    <source>
        <dbReference type="ARBA" id="ARBA00022837"/>
    </source>
</evidence>
<keyword evidence="4 9" id="KW-0106">Calcium</keyword>
<keyword evidence="3" id="KW-0677">Repeat</keyword>
<name>A0A7L3SAK0_CEPGR</name>
<evidence type="ECO:0000256" key="8">
    <source>
        <dbReference type="ARBA" id="ARBA00023180"/>
    </source>
</evidence>
<feature type="domain" description="Cadherin" evidence="10">
    <location>
        <begin position="1"/>
        <end position="73"/>
    </location>
</feature>
<dbReference type="CDD" id="cd11304">
    <property type="entry name" value="Cadherin_repeat"/>
    <property type="match status" value="1"/>
</dbReference>
<keyword evidence="8" id="KW-0325">Glycoprotein</keyword>
<evidence type="ECO:0000256" key="1">
    <source>
        <dbReference type="ARBA" id="ARBA00004167"/>
    </source>
</evidence>
<accession>A0A7L3SAK0</accession>
<dbReference type="InterPro" id="IPR015919">
    <property type="entry name" value="Cadherin-like_sf"/>
</dbReference>
<feature type="non-terminal residue" evidence="11">
    <location>
        <position position="74"/>
    </location>
</feature>
<dbReference type="Pfam" id="PF00028">
    <property type="entry name" value="Cadherin"/>
    <property type="match status" value="1"/>
</dbReference>
<dbReference type="EMBL" id="VZUD01018389">
    <property type="protein sequence ID" value="NXV25156.1"/>
    <property type="molecule type" value="Genomic_DNA"/>
</dbReference>
<gene>
    <name evidence="11" type="primary">Pcdha7</name>
    <name evidence="11" type="ORF">CEPGRY_R15624</name>
</gene>
<dbReference type="GO" id="GO:0007156">
    <property type="term" value="P:homophilic cell adhesion via plasma membrane adhesion molecules"/>
    <property type="evidence" value="ECO:0007669"/>
    <property type="project" value="InterPro"/>
</dbReference>
<keyword evidence="7" id="KW-0472">Membrane</keyword>
<evidence type="ECO:0000256" key="2">
    <source>
        <dbReference type="ARBA" id="ARBA00022692"/>
    </source>
</evidence>
<proteinExistence type="predicted"/>
<dbReference type="PANTHER" id="PTHR24028:SF236">
    <property type="entry name" value="PROTOCADHERIN GAMMA-C3"/>
    <property type="match status" value="1"/>
</dbReference>
<dbReference type="AlphaFoldDB" id="A0A7L3SAK0"/>
<dbReference type="GO" id="GO:0005886">
    <property type="term" value="C:plasma membrane"/>
    <property type="evidence" value="ECO:0007669"/>
    <property type="project" value="TreeGrafter"/>
</dbReference>
<organism evidence="11 12">
    <name type="scientific">Cepphus grylle</name>
    <name type="common">Black guillemot</name>
    <name type="synonym">Alca grylle</name>
    <dbReference type="NCBI Taxonomy" id="28697"/>
    <lineage>
        <taxon>Eukaryota</taxon>
        <taxon>Metazoa</taxon>
        <taxon>Chordata</taxon>
        <taxon>Craniata</taxon>
        <taxon>Vertebrata</taxon>
        <taxon>Euteleostomi</taxon>
        <taxon>Archelosauria</taxon>
        <taxon>Archosauria</taxon>
        <taxon>Dinosauria</taxon>
        <taxon>Saurischia</taxon>
        <taxon>Theropoda</taxon>
        <taxon>Coelurosauria</taxon>
        <taxon>Aves</taxon>
        <taxon>Neognathae</taxon>
        <taxon>Neoaves</taxon>
        <taxon>Charadriiformes</taxon>
        <taxon>Alcidae</taxon>
        <taxon>Cepphus</taxon>
    </lineage>
</organism>
<evidence type="ECO:0000256" key="6">
    <source>
        <dbReference type="ARBA" id="ARBA00022989"/>
    </source>
</evidence>
<keyword evidence="2" id="KW-0812">Transmembrane</keyword>
<keyword evidence="6" id="KW-1133">Transmembrane helix</keyword>
<comment type="subcellular location">
    <subcellularLocation>
        <location evidence="1">Membrane</location>
        <topology evidence="1">Single-pass membrane protein</topology>
    </subcellularLocation>
</comment>
<keyword evidence="12" id="KW-1185">Reference proteome</keyword>
<evidence type="ECO:0000256" key="5">
    <source>
        <dbReference type="ARBA" id="ARBA00022889"/>
    </source>
</evidence>
<keyword evidence="5" id="KW-0130">Cell adhesion</keyword>
<dbReference type="Gene3D" id="2.60.40.60">
    <property type="entry name" value="Cadherins"/>
    <property type="match status" value="1"/>
</dbReference>
<protein>
    <submittedName>
        <fullName evidence="11">PCDA7 protein</fullName>
    </submittedName>
</protein>
<dbReference type="SUPFAM" id="SSF49313">
    <property type="entry name" value="Cadherin-like"/>
    <property type="match status" value="1"/>
</dbReference>
<evidence type="ECO:0000256" key="3">
    <source>
        <dbReference type="ARBA" id="ARBA00022737"/>
    </source>
</evidence>
<dbReference type="SMART" id="SM00112">
    <property type="entry name" value="CA"/>
    <property type="match status" value="1"/>
</dbReference>
<evidence type="ECO:0000259" key="10">
    <source>
        <dbReference type="PROSITE" id="PS50268"/>
    </source>
</evidence>
<sequence length="74" mass="8322">VSATDLDEGINSDIIYLFTRHVTAEVKEMFTVDEKKGEIRLQGKLDHEEINGYEITVEARDKGFPPLSGHCSVE</sequence>
<dbReference type="PANTHER" id="PTHR24028">
    <property type="entry name" value="CADHERIN-87A"/>
    <property type="match status" value="1"/>
</dbReference>
<dbReference type="PROSITE" id="PS50268">
    <property type="entry name" value="CADHERIN_2"/>
    <property type="match status" value="1"/>
</dbReference>
<dbReference type="GO" id="GO:0005509">
    <property type="term" value="F:calcium ion binding"/>
    <property type="evidence" value="ECO:0007669"/>
    <property type="project" value="UniProtKB-UniRule"/>
</dbReference>
<dbReference type="InterPro" id="IPR002126">
    <property type="entry name" value="Cadherin-like_dom"/>
</dbReference>
<evidence type="ECO:0000313" key="11">
    <source>
        <dbReference type="EMBL" id="NXV25156.1"/>
    </source>
</evidence>
<evidence type="ECO:0000256" key="9">
    <source>
        <dbReference type="PROSITE-ProRule" id="PRU00043"/>
    </source>
</evidence>
<evidence type="ECO:0000313" key="12">
    <source>
        <dbReference type="Proteomes" id="UP000578766"/>
    </source>
</evidence>
<dbReference type="FunFam" id="2.60.40.60:FF:000002">
    <property type="entry name" value="Protocadherin alpha 2"/>
    <property type="match status" value="1"/>
</dbReference>
<dbReference type="InterPro" id="IPR050174">
    <property type="entry name" value="Protocadherin/Cadherin-CA"/>
</dbReference>
<evidence type="ECO:0000256" key="7">
    <source>
        <dbReference type="ARBA" id="ARBA00023136"/>
    </source>
</evidence>
<feature type="non-terminal residue" evidence="11">
    <location>
        <position position="1"/>
    </location>
</feature>
<comment type="caution">
    <text evidence="11">The sequence shown here is derived from an EMBL/GenBank/DDBJ whole genome shotgun (WGS) entry which is preliminary data.</text>
</comment>
<dbReference type="Proteomes" id="UP000578766">
    <property type="component" value="Unassembled WGS sequence"/>
</dbReference>